<dbReference type="Proteomes" id="UP000229523">
    <property type="component" value="Unassembled WGS sequence"/>
</dbReference>
<dbReference type="PANTHER" id="PTHR41307">
    <property type="entry name" value="MEMBRANE PROTEIN-RELATED"/>
    <property type="match status" value="1"/>
</dbReference>
<dbReference type="AlphaFoldDB" id="A0A395G924"/>
<organism evidence="2 3">
    <name type="scientific">Macrococcoides goetzii</name>
    <dbReference type="NCBI Taxonomy" id="1891097"/>
    <lineage>
        <taxon>Bacteria</taxon>
        <taxon>Bacillati</taxon>
        <taxon>Bacillota</taxon>
        <taxon>Bacilli</taxon>
        <taxon>Bacillales</taxon>
        <taxon>Staphylococcaceae</taxon>
        <taxon>Macrococcoides</taxon>
    </lineage>
</organism>
<dbReference type="InterPro" id="IPR009214">
    <property type="entry name" value="DUF1129"/>
</dbReference>
<keyword evidence="3" id="KW-1185">Reference proteome</keyword>
<dbReference type="Pfam" id="PF06570">
    <property type="entry name" value="DUF1129"/>
    <property type="match status" value="1"/>
</dbReference>
<keyword evidence="1" id="KW-0812">Transmembrane</keyword>
<feature type="transmembrane region" description="Helical" evidence="1">
    <location>
        <begin position="93"/>
        <end position="114"/>
    </location>
</feature>
<accession>A0A395G924</accession>
<keyword evidence="1" id="KW-0472">Membrane</keyword>
<dbReference type="PANTHER" id="PTHR41307:SF1">
    <property type="entry name" value="MEMBRANE PROTEIN"/>
    <property type="match status" value="1"/>
</dbReference>
<feature type="transmembrane region" description="Helical" evidence="1">
    <location>
        <begin position="134"/>
        <end position="155"/>
    </location>
</feature>
<evidence type="ECO:0000313" key="2">
    <source>
        <dbReference type="EMBL" id="RAI80541.1"/>
    </source>
</evidence>
<dbReference type="RefSeq" id="WP_099580167.1">
    <property type="nucleotide sequence ID" value="NZ_MJBI02000003.1"/>
</dbReference>
<evidence type="ECO:0000313" key="3">
    <source>
        <dbReference type="Proteomes" id="UP000229523"/>
    </source>
</evidence>
<protein>
    <submittedName>
        <fullName evidence="2">DUF1129 family protein</fullName>
    </submittedName>
</protein>
<feature type="transmembrane region" description="Helical" evidence="1">
    <location>
        <begin position="167"/>
        <end position="187"/>
    </location>
</feature>
<name>A0A395G924_9STAP</name>
<sequence>MSKLNKMDIIYQRKLKQLTSNNKEAFLKVRNELKMDYKLQEREVDNILSDILDHLIDAQNNGLTTQEFFGNDTKQFSKDLFEELPKNKFTHPLWYILFTSTLTIASILIPFGFLSQLKYWITGSYVSVNYNLSLLSISLFIVLLTLAIFITIYLMKNNTFSSNRGKTLTLPIYFLMIFLPISIYLFIWL</sequence>
<dbReference type="Gene3D" id="1.10.1900.10">
    <property type="entry name" value="c-terminal domain of poly(a) binding protein"/>
    <property type="match status" value="1"/>
</dbReference>
<dbReference type="SUPFAM" id="SSF158560">
    <property type="entry name" value="BH3980-like"/>
    <property type="match status" value="1"/>
</dbReference>
<gene>
    <name evidence="2" type="ORF">BFS35_008870</name>
</gene>
<keyword evidence="1" id="KW-1133">Transmembrane helix</keyword>
<evidence type="ECO:0000256" key="1">
    <source>
        <dbReference type="SAM" id="Phobius"/>
    </source>
</evidence>
<reference evidence="2 3" key="1">
    <citation type="journal article" date="2018" name="Front. Microbiol.">
        <title>Description and Comparative Genomics of Macrococcus caseolyticus subsp. hominis subsp. nov., Macrococcus goetzii sp. nov., Macrococcus epidermidis sp. nov., and Macrococcus bohemicus sp. nov., Novel Macrococci From Human Clinical Material With Virulence Potential and Suspected Uptake of Foreign DNA by Natural Transformation.</title>
        <authorList>
            <person name="Maslanova I."/>
            <person name="Wertheimer Z."/>
            <person name="Sedlacek I."/>
            <person name="Svec P."/>
            <person name="Indrakova A."/>
            <person name="Kovarovic V."/>
            <person name="Schumann P."/>
            <person name="Sproer C."/>
            <person name="Kralova S."/>
            <person name="Sedo O."/>
            <person name="Kristofova L."/>
            <person name="Vrbovska V."/>
            <person name="Fuzik T."/>
            <person name="Petras P."/>
            <person name="Zdrahal Z."/>
            <person name="Ruzickova V."/>
            <person name="Doskar J."/>
            <person name="Pantucek R."/>
        </authorList>
    </citation>
    <scope>NUCLEOTIDE SEQUENCE [LARGE SCALE GENOMIC DNA]</scope>
    <source>
        <strain evidence="2 3">CCM 4927</strain>
    </source>
</reference>
<dbReference type="EMBL" id="MJBI02000003">
    <property type="protein sequence ID" value="RAI80541.1"/>
    <property type="molecule type" value="Genomic_DNA"/>
</dbReference>
<comment type="caution">
    <text evidence="2">The sequence shown here is derived from an EMBL/GenBank/DDBJ whole genome shotgun (WGS) entry which is preliminary data.</text>
</comment>
<proteinExistence type="predicted"/>